<dbReference type="Proteomes" id="UP001162060">
    <property type="component" value="Unassembled WGS sequence"/>
</dbReference>
<protein>
    <submittedName>
        <fullName evidence="2">Uncharacterized protein</fullName>
    </submittedName>
</protein>
<evidence type="ECO:0000313" key="3">
    <source>
        <dbReference type="Proteomes" id="UP001162060"/>
    </source>
</evidence>
<feature type="compositionally biased region" description="Low complexity" evidence="1">
    <location>
        <begin position="121"/>
        <end position="131"/>
    </location>
</feature>
<sequence>MSNVSGSSRKRSRDSLPSSTLPPSKKVTRSAASNAETISACDPKVARSAASKAKPSLVCNPKVARSATAKAKPSPVCDPKPSSAPKETRDPKGRRDLKNCHDPAKPAATSKLGKQKRRGSRSTSSEGEITSAGEDETLAALSGSRSSSLRRVSNPAAQPSAGPSPDPIVIDTPSPSRDPPPPIDPVIPTVTKVSRADLFREASSDSDGAISLSDSPRDHVNPMLSLADYNRLPPTKVSRNQWISGYRDRVPRSFTQVYPWSARKVN</sequence>
<feature type="compositionally biased region" description="Low complexity" evidence="1">
    <location>
        <begin position="15"/>
        <end position="24"/>
    </location>
</feature>
<name>A0AAV1UM38_9STRA</name>
<comment type="caution">
    <text evidence="2">The sequence shown here is derived from an EMBL/GenBank/DDBJ whole genome shotgun (WGS) entry which is preliminary data.</text>
</comment>
<evidence type="ECO:0000313" key="2">
    <source>
        <dbReference type="EMBL" id="CAK7935694.1"/>
    </source>
</evidence>
<accession>A0AAV1UM38</accession>
<gene>
    <name evidence="2" type="ORF">PM001_LOCUS20844</name>
</gene>
<evidence type="ECO:0000256" key="1">
    <source>
        <dbReference type="SAM" id="MobiDB-lite"/>
    </source>
</evidence>
<proteinExistence type="predicted"/>
<dbReference type="AlphaFoldDB" id="A0AAV1UM38"/>
<organism evidence="2 3">
    <name type="scientific">Peronospora matthiolae</name>
    <dbReference type="NCBI Taxonomy" id="2874970"/>
    <lineage>
        <taxon>Eukaryota</taxon>
        <taxon>Sar</taxon>
        <taxon>Stramenopiles</taxon>
        <taxon>Oomycota</taxon>
        <taxon>Peronosporomycetes</taxon>
        <taxon>Peronosporales</taxon>
        <taxon>Peronosporaceae</taxon>
        <taxon>Peronospora</taxon>
    </lineage>
</organism>
<feature type="compositionally biased region" description="Basic and acidic residues" evidence="1">
    <location>
        <begin position="86"/>
        <end position="104"/>
    </location>
</feature>
<dbReference type="EMBL" id="CAKLBY020000222">
    <property type="protein sequence ID" value="CAK7935694.1"/>
    <property type="molecule type" value="Genomic_DNA"/>
</dbReference>
<feature type="compositionally biased region" description="Low complexity" evidence="1">
    <location>
        <begin position="138"/>
        <end position="153"/>
    </location>
</feature>
<feature type="region of interest" description="Disordered" evidence="1">
    <location>
        <begin position="1"/>
        <end position="186"/>
    </location>
</feature>
<reference evidence="2" key="1">
    <citation type="submission" date="2024-01" db="EMBL/GenBank/DDBJ databases">
        <authorList>
            <person name="Webb A."/>
        </authorList>
    </citation>
    <scope>NUCLEOTIDE SEQUENCE</scope>
    <source>
        <strain evidence="2">Pm1</strain>
    </source>
</reference>
<feature type="compositionally biased region" description="Pro residues" evidence="1">
    <location>
        <begin position="176"/>
        <end position="185"/>
    </location>
</feature>